<evidence type="ECO:0000313" key="3">
    <source>
        <dbReference type="EMBL" id="CAL5988630.1"/>
    </source>
</evidence>
<organism evidence="2">
    <name type="scientific">Hexamita inflata</name>
    <dbReference type="NCBI Taxonomy" id="28002"/>
    <lineage>
        <taxon>Eukaryota</taxon>
        <taxon>Metamonada</taxon>
        <taxon>Diplomonadida</taxon>
        <taxon>Hexamitidae</taxon>
        <taxon>Hexamitinae</taxon>
        <taxon>Hexamita</taxon>
    </lineage>
</organism>
<feature type="transmembrane region" description="Helical" evidence="1">
    <location>
        <begin position="186"/>
        <end position="208"/>
    </location>
</feature>
<feature type="transmembrane region" description="Helical" evidence="1">
    <location>
        <begin position="367"/>
        <end position="384"/>
    </location>
</feature>
<reference evidence="3 4" key="2">
    <citation type="submission" date="2024-07" db="EMBL/GenBank/DDBJ databases">
        <authorList>
            <person name="Akdeniz Z."/>
        </authorList>
    </citation>
    <scope>NUCLEOTIDE SEQUENCE [LARGE SCALE GENOMIC DNA]</scope>
</reference>
<dbReference type="Proteomes" id="UP001642409">
    <property type="component" value="Unassembled WGS sequence"/>
</dbReference>
<feature type="transmembrane region" description="Helical" evidence="1">
    <location>
        <begin position="120"/>
        <end position="139"/>
    </location>
</feature>
<dbReference type="AlphaFoldDB" id="A0AA86RSR1"/>
<evidence type="ECO:0000256" key="1">
    <source>
        <dbReference type="SAM" id="Phobius"/>
    </source>
</evidence>
<protein>
    <submittedName>
        <fullName evidence="2">Serine incorporator protein</fullName>
    </submittedName>
    <submittedName>
        <fullName evidence="3">Serine_incorporator protein</fullName>
    </submittedName>
</protein>
<proteinExistence type="predicted"/>
<evidence type="ECO:0000313" key="2">
    <source>
        <dbReference type="EMBL" id="CAI9977387.1"/>
    </source>
</evidence>
<dbReference type="EMBL" id="CAXDID020000022">
    <property type="protein sequence ID" value="CAL5988630.1"/>
    <property type="molecule type" value="Genomic_DNA"/>
</dbReference>
<feature type="transmembrane region" description="Helical" evidence="1">
    <location>
        <begin position="37"/>
        <end position="56"/>
    </location>
</feature>
<feature type="transmembrane region" description="Helical" evidence="1">
    <location>
        <begin position="241"/>
        <end position="263"/>
    </location>
</feature>
<evidence type="ECO:0000313" key="4">
    <source>
        <dbReference type="Proteomes" id="UP001642409"/>
    </source>
</evidence>
<feature type="transmembrane region" description="Helical" evidence="1">
    <location>
        <begin position="334"/>
        <end position="355"/>
    </location>
</feature>
<accession>A0AA86RSR1</accession>
<name>A0AA86RSR1_9EUKA</name>
<sequence>MFGIGAMCGAASGLCCVFSSVFRCCKSASQCGMRFNRIFYIFMLLIPIICNIVFMFNESYFVAKFTSYFKAFSDPNFSPVWALNIRFVFTYFIYHCILLAFSLFALCDSLVGVAKVMHRGLLFIKLPFLAGFLILTFIFPNKALENFQYFAIFLGSVYQFFLCFVLVELAYVGFDGLRDAPKFVRIVLFVLLISFYGLGVACFAFTFLKSESDTVKVLTGILVATWGFTILFSIIAKHSSSMPVCIAFLIYAACTVYSANWNFASTFKHQFNNDCYYAFASILSVFSFLGCFIFTVTEISLIPMFKGTISQNQMFGEMVSTIEDEDPKSSSTSYYYWAFHLVMMGAICFLNNLTVYTTTQQMKLEHWYLNGISGIILGVLLLWTEVFPMCAKDRAFW</sequence>
<keyword evidence="4" id="KW-1185">Reference proteome</keyword>
<feature type="transmembrane region" description="Helical" evidence="1">
    <location>
        <begin position="215"/>
        <end position="235"/>
    </location>
</feature>
<keyword evidence="1" id="KW-1133">Transmembrane helix</keyword>
<gene>
    <name evidence="3" type="ORF">HINF_LOCUS10471</name>
    <name evidence="2" type="ORF">HINF_LOCUS65032</name>
</gene>
<dbReference type="EMBL" id="CATOUU010001177">
    <property type="protein sequence ID" value="CAI9977387.1"/>
    <property type="molecule type" value="Genomic_DNA"/>
</dbReference>
<feature type="transmembrane region" description="Helical" evidence="1">
    <location>
        <begin position="151"/>
        <end position="174"/>
    </location>
</feature>
<keyword evidence="1" id="KW-0472">Membrane</keyword>
<keyword evidence="1" id="KW-0812">Transmembrane</keyword>
<reference evidence="2" key="1">
    <citation type="submission" date="2023-06" db="EMBL/GenBank/DDBJ databases">
        <authorList>
            <person name="Kurt Z."/>
        </authorList>
    </citation>
    <scope>NUCLEOTIDE SEQUENCE</scope>
</reference>
<feature type="transmembrane region" description="Helical" evidence="1">
    <location>
        <begin position="275"/>
        <end position="296"/>
    </location>
</feature>
<comment type="caution">
    <text evidence="2">The sequence shown here is derived from an EMBL/GenBank/DDBJ whole genome shotgun (WGS) entry which is preliminary data.</text>
</comment>
<feature type="transmembrane region" description="Helical" evidence="1">
    <location>
        <begin position="91"/>
        <end position="114"/>
    </location>
</feature>